<comment type="caution">
    <text evidence="3">The sequence shown here is derived from an EMBL/GenBank/DDBJ whole genome shotgun (WGS) entry which is preliminary data.</text>
</comment>
<protein>
    <submittedName>
        <fullName evidence="3">Glycosyltransferase</fullName>
    </submittedName>
</protein>
<proteinExistence type="predicted"/>
<organism evidence="3 4">
    <name type="scientific">Cyclobacterium jeungdonense</name>
    <dbReference type="NCBI Taxonomy" id="708087"/>
    <lineage>
        <taxon>Bacteria</taxon>
        <taxon>Pseudomonadati</taxon>
        <taxon>Bacteroidota</taxon>
        <taxon>Cytophagia</taxon>
        <taxon>Cytophagales</taxon>
        <taxon>Cyclobacteriaceae</taxon>
        <taxon>Cyclobacterium</taxon>
    </lineage>
</organism>
<dbReference type="Gene3D" id="3.40.50.2000">
    <property type="entry name" value="Glycogen Phosphorylase B"/>
    <property type="match status" value="1"/>
</dbReference>
<feature type="domain" description="Glycosyltransferase subfamily 4-like N-terminal" evidence="2">
    <location>
        <begin position="107"/>
        <end position="185"/>
    </location>
</feature>
<dbReference type="InterPro" id="IPR028098">
    <property type="entry name" value="Glyco_trans_4-like_N"/>
</dbReference>
<dbReference type="SUPFAM" id="SSF53756">
    <property type="entry name" value="UDP-Glycosyltransferase/glycogen phosphorylase"/>
    <property type="match status" value="1"/>
</dbReference>
<accession>A0ABT8C1D4</accession>
<evidence type="ECO:0000259" key="2">
    <source>
        <dbReference type="Pfam" id="PF13477"/>
    </source>
</evidence>
<gene>
    <name evidence="3" type="ORF">QWZ15_01710</name>
</gene>
<sequence>MTKKAKKMTKKAKKILVAGIGQSNFIEQLYSNLNKYYPGKFDFDILGLRLFSNGADTNNTNCFTNQYKTRKTVQFKDLINIFQFRLYLTMFNFLRFGASVNFLYFFLKEYIIYATLTKDLLKNNYDLIHFHFPTKDKLGLYWHLKKSQKFIISFWGSDLMRVSGILDYYIQKRVLNDSYRITTHSIELKEQILTKFGRELTNKIFITKFPPEEKLYNLLDEFRPKIDSLKLDFLKNFNIPLFKHLVVIGHNGAKENNHIHILQQLSKIPSSLKEECYFILPFSYLYIKDGIYEKKCMDTLSENNLSGKTLNKFLNWEELALLKLCTKVYIHLPISDALSGTLTEAIYAGSDVITGKWLPYGPFIDAGLKFYSINDFLELSKIFELVIKNEDDENLIQENQLKIRDSFFPDFCSETWFRALGN</sequence>
<name>A0ABT8C1D4_9BACT</name>
<keyword evidence="1" id="KW-1133">Transmembrane helix</keyword>
<dbReference type="EMBL" id="JAUFQS010000003">
    <property type="protein sequence ID" value="MDN3686531.1"/>
    <property type="molecule type" value="Genomic_DNA"/>
</dbReference>
<keyword evidence="1" id="KW-0812">Transmembrane</keyword>
<reference evidence="4" key="1">
    <citation type="journal article" date="2019" name="Int. J. Syst. Evol. Microbiol.">
        <title>The Global Catalogue of Microorganisms (GCM) 10K type strain sequencing project: providing services to taxonomists for standard genome sequencing and annotation.</title>
        <authorList>
            <consortium name="The Broad Institute Genomics Platform"/>
            <consortium name="The Broad Institute Genome Sequencing Center for Infectious Disease"/>
            <person name="Wu L."/>
            <person name="Ma J."/>
        </authorList>
    </citation>
    <scope>NUCLEOTIDE SEQUENCE [LARGE SCALE GENOMIC DNA]</scope>
    <source>
        <strain evidence="4">CECT 7706</strain>
    </source>
</reference>
<dbReference type="Pfam" id="PF13477">
    <property type="entry name" value="Glyco_trans_4_2"/>
    <property type="match status" value="1"/>
</dbReference>
<keyword evidence="1" id="KW-0472">Membrane</keyword>
<evidence type="ECO:0000256" key="1">
    <source>
        <dbReference type="SAM" id="Phobius"/>
    </source>
</evidence>
<dbReference type="Proteomes" id="UP001236663">
    <property type="component" value="Unassembled WGS sequence"/>
</dbReference>
<feature type="transmembrane region" description="Helical" evidence="1">
    <location>
        <begin position="86"/>
        <end position="107"/>
    </location>
</feature>
<keyword evidence="4" id="KW-1185">Reference proteome</keyword>
<dbReference type="RefSeq" id="WP_163384692.1">
    <property type="nucleotide sequence ID" value="NZ_JAUFQS010000003.1"/>
</dbReference>
<evidence type="ECO:0000313" key="4">
    <source>
        <dbReference type="Proteomes" id="UP001236663"/>
    </source>
</evidence>
<evidence type="ECO:0000313" key="3">
    <source>
        <dbReference type="EMBL" id="MDN3686531.1"/>
    </source>
</evidence>